<dbReference type="AlphaFoldDB" id="A0A382ALH2"/>
<dbReference type="PANTHER" id="PTHR39434">
    <property type="match status" value="1"/>
</dbReference>
<dbReference type="EMBL" id="UINC01025854">
    <property type="protein sequence ID" value="SVB02224.1"/>
    <property type="molecule type" value="Genomic_DNA"/>
</dbReference>
<dbReference type="Pfam" id="PF00903">
    <property type="entry name" value="Glyoxalase"/>
    <property type="match status" value="1"/>
</dbReference>
<evidence type="ECO:0000313" key="2">
    <source>
        <dbReference type="EMBL" id="SVB02224.1"/>
    </source>
</evidence>
<feature type="domain" description="VOC" evidence="1">
    <location>
        <begin position="1"/>
        <end position="130"/>
    </location>
</feature>
<protein>
    <recommendedName>
        <fullName evidence="1">VOC domain-containing protein</fullName>
    </recommendedName>
</protein>
<dbReference type="Gene3D" id="3.10.180.10">
    <property type="entry name" value="2,3-Dihydroxybiphenyl 1,2-Dioxygenase, domain 1"/>
    <property type="match status" value="1"/>
</dbReference>
<dbReference type="InterPro" id="IPR037523">
    <property type="entry name" value="VOC_core"/>
</dbReference>
<dbReference type="PROSITE" id="PS51819">
    <property type="entry name" value="VOC"/>
    <property type="match status" value="1"/>
</dbReference>
<proteinExistence type="predicted"/>
<gene>
    <name evidence="2" type="ORF">METZ01_LOCUS155078</name>
</gene>
<dbReference type="SUPFAM" id="SSF54593">
    <property type="entry name" value="Glyoxalase/Bleomycin resistance protein/Dihydroxybiphenyl dioxygenase"/>
    <property type="match status" value="1"/>
</dbReference>
<dbReference type="InterPro" id="IPR004360">
    <property type="entry name" value="Glyas_Fos-R_dOase_dom"/>
</dbReference>
<accession>A0A382ALH2</accession>
<reference evidence="2" key="1">
    <citation type="submission" date="2018-05" db="EMBL/GenBank/DDBJ databases">
        <authorList>
            <person name="Lanie J.A."/>
            <person name="Ng W.-L."/>
            <person name="Kazmierczak K.M."/>
            <person name="Andrzejewski T.M."/>
            <person name="Davidsen T.M."/>
            <person name="Wayne K.J."/>
            <person name="Tettelin H."/>
            <person name="Glass J.I."/>
            <person name="Rusch D."/>
            <person name="Podicherti R."/>
            <person name="Tsui H.-C.T."/>
            <person name="Winkler M.E."/>
        </authorList>
    </citation>
    <scope>NUCLEOTIDE SEQUENCE</scope>
</reference>
<dbReference type="InterPro" id="IPR029068">
    <property type="entry name" value="Glyas_Bleomycin-R_OHBP_Dase"/>
</dbReference>
<sequence>MDEAVKFYNEKLGFKLARRYPDRVTFDFFGDQLVCHLNPSKLSKDKNPYPRHLGITFYDKEEFDSFIRLLTERQIELLDPVTEFGWENQTDEPMDYSESQIGTRFKDMAEEHLTIFLSDPFNNILEFKYYFDPRMMH</sequence>
<dbReference type="PANTHER" id="PTHR39434:SF1">
    <property type="entry name" value="VOC DOMAIN-CONTAINING PROTEIN"/>
    <property type="match status" value="1"/>
</dbReference>
<evidence type="ECO:0000259" key="1">
    <source>
        <dbReference type="PROSITE" id="PS51819"/>
    </source>
</evidence>
<name>A0A382ALH2_9ZZZZ</name>
<organism evidence="2">
    <name type="scientific">marine metagenome</name>
    <dbReference type="NCBI Taxonomy" id="408172"/>
    <lineage>
        <taxon>unclassified sequences</taxon>
        <taxon>metagenomes</taxon>
        <taxon>ecological metagenomes</taxon>
    </lineage>
</organism>